<feature type="compositionally biased region" description="Polar residues" evidence="1">
    <location>
        <begin position="7"/>
        <end position="16"/>
    </location>
</feature>
<evidence type="ECO:0000313" key="3">
    <source>
        <dbReference type="Proteomes" id="UP000712600"/>
    </source>
</evidence>
<sequence length="61" mass="7198">MRRLTEVSGSRVSLTSKPRRLKEKSFGFGRRSKNRAGDRLRFILRPLSVRRGEERERLSPK</sequence>
<dbReference type="EMBL" id="QGKX02000088">
    <property type="protein sequence ID" value="KAF3583470.1"/>
    <property type="molecule type" value="Genomic_DNA"/>
</dbReference>
<gene>
    <name evidence="2" type="ORF">F2Q69_00031271</name>
</gene>
<accession>A0A8S9RRX6</accession>
<proteinExistence type="predicted"/>
<dbReference type="AlphaFoldDB" id="A0A8S9RRX6"/>
<protein>
    <submittedName>
        <fullName evidence="2">Uncharacterized protein</fullName>
    </submittedName>
</protein>
<organism evidence="2 3">
    <name type="scientific">Brassica cretica</name>
    <name type="common">Mustard</name>
    <dbReference type="NCBI Taxonomy" id="69181"/>
    <lineage>
        <taxon>Eukaryota</taxon>
        <taxon>Viridiplantae</taxon>
        <taxon>Streptophyta</taxon>
        <taxon>Embryophyta</taxon>
        <taxon>Tracheophyta</taxon>
        <taxon>Spermatophyta</taxon>
        <taxon>Magnoliopsida</taxon>
        <taxon>eudicotyledons</taxon>
        <taxon>Gunneridae</taxon>
        <taxon>Pentapetalae</taxon>
        <taxon>rosids</taxon>
        <taxon>malvids</taxon>
        <taxon>Brassicales</taxon>
        <taxon>Brassicaceae</taxon>
        <taxon>Brassiceae</taxon>
        <taxon>Brassica</taxon>
    </lineage>
</organism>
<feature type="region of interest" description="Disordered" evidence="1">
    <location>
        <begin position="1"/>
        <end position="32"/>
    </location>
</feature>
<evidence type="ECO:0000313" key="2">
    <source>
        <dbReference type="EMBL" id="KAF3583470.1"/>
    </source>
</evidence>
<reference evidence="2" key="1">
    <citation type="submission" date="2019-12" db="EMBL/GenBank/DDBJ databases">
        <title>Genome sequencing and annotation of Brassica cretica.</title>
        <authorList>
            <person name="Studholme D.J."/>
            <person name="Sarris P."/>
        </authorList>
    </citation>
    <scope>NUCLEOTIDE SEQUENCE</scope>
    <source>
        <strain evidence="2">PFS-109/04</strain>
        <tissue evidence="2">Leaf</tissue>
    </source>
</reference>
<name>A0A8S9RRX6_BRACR</name>
<evidence type="ECO:0000256" key="1">
    <source>
        <dbReference type="SAM" id="MobiDB-lite"/>
    </source>
</evidence>
<comment type="caution">
    <text evidence="2">The sequence shown here is derived from an EMBL/GenBank/DDBJ whole genome shotgun (WGS) entry which is preliminary data.</text>
</comment>
<dbReference type="Proteomes" id="UP000712600">
    <property type="component" value="Unassembled WGS sequence"/>
</dbReference>